<evidence type="ECO:0000313" key="2">
    <source>
        <dbReference type="EMBL" id="SEO74445.1"/>
    </source>
</evidence>
<dbReference type="Proteomes" id="UP000183063">
    <property type="component" value="Unassembled WGS sequence"/>
</dbReference>
<accession>A0A1H8S726</accession>
<dbReference type="RefSeq" id="WP_072378705.1">
    <property type="nucleotide sequence ID" value="NZ_FNXB01000029.1"/>
</dbReference>
<keyword evidence="4" id="KW-1185">Reference proteome</keyword>
<dbReference type="InterPro" id="IPR010385">
    <property type="entry name" value="DUF982"/>
</dbReference>
<protein>
    <recommendedName>
        <fullName evidence="5">DUF982 domain-containing protein</fullName>
    </recommendedName>
</protein>
<dbReference type="Proteomes" id="UP000198939">
    <property type="component" value="Unassembled WGS sequence"/>
</dbReference>
<reference evidence="3" key="2">
    <citation type="submission" date="2016-10" db="EMBL/GenBank/DDBJ databases">
        <authorList>
            <person name="Wibberg D."/>
        </authorList>
    </citation>
    <scope>NUCLEOTIDE SEQUENCE [LARGE SCALE GENOMIC DNA]</scope>
</reference>
<evidence type="ECO:0000313" key="3">
    <source>
        <dbReference type="Proteomes" id="UP000183063"/>
    </source>
</evidence>
<dbReference type="EMBL" id="FNXB01000029">
    <property type="protein sequence ID" value="SEI10150.1"/>
    <property type="molecule type" value="Genomic_DNA"/>
</dbReference>
<evidence type="ECO:0000313" key="4">
    <source>
        <dbReference type="Proteomes" id="UP000198939"/>
    </source>
</evidence>
<dbReference type="AlphaFoldDB" id="A0A1H8S726"/>
<dbReference type="Pfam" id="PF06169">
    <property type="entry name" value="DUF982"/>
    <property type="match status" value="1"/>
</dbReference>
<evidence type="ECO:0000313" key="1">
    <source>
        <dbReference type="EMBL" id="SEI10150.1"/>
    </source>
</evidence>
<dbReference type="OrthoDB" id="8398730at2"/>
<gene>
    <name evidence="1" type="ORF">RTCCBAU85039_4515</name>
    <name evidence="2" type="ORF">SAMN05216228_1023109</name>
</gene>
<evidence type="ECO:0008006" key="5">
    <source>
        <dbReference type="Google" id="ProtNLM"/>
    </source>
</evidence>
<proteinExistence type="predicted"/>
<dbReference type="Gene3D" id="6.10.250.730">
    <property type="match status" value="1"/>
</dbReference>
<organism evidence="1 3">
    <name type="scientific">Rhizobium tibeticum</name>
    <dbReference type="NCBI Taxonomy" id="501024"/>
    <lineage>
        <taxon>Bacteria</taxon>
        <taxon>Pseudomonadati</taxon>
        <taxon>Pseudomonadota</taxon>
        <taxon>Alphaproteobacteria</taxon>
        <taxon>Hyphomicrobiales</taxon>
        <taxon>Rhizobiaceae</taxon>
        <taxon>Rhizobium/Agrobacterium group</taxon>
        <taxon>Rhizobium</taxon>
    </lineage>
</organism>
<reference evidence="1" key="1">
    <citation type="submission" date="2016-10" db="EMBL/GenBank/DDBJ databases">
        <authorList>
            <person name="de Groot N.N."/>
        </authorList>
    </citation>
    <scope>NUCLEOTIDE SEQUENCE [LARGE SCALE GENOMIC DNA]</scope>
    <source>
        <strain evidence="1">CCBAU85039</strain>
    </source>
</reference>
<reference evidence="2 4" key="3">
    <citation type="submission" date="2016-10" db="EMBL/GenBank/DDBJ databases">
        <authorList>
            <person name="Varghese N."/>
            <person name="Submissions S."/>
        </authorList>
    </citation>
    <scope>NUCLEOTIDE SEQUENCE [LARGE SCALE GENOMIC DNA]</scope>
    <source>
        <strain evidence="2 4">CGMCC 1.7071</strain>
    </source>
</reference>
<name>A0A1H8S726_9HYPH</name>
<sequence length="95" mass="10598">MDADLPVFIKPMQVEIDGIGRYRKAETVQQLAGMLLSGKWHHRGGAKYHRALMRSIEAIEFYVDGETARAAFVDAAHEAGMHILPDDMAKMKKAS</sequence>
<dbReference type="EMBL" id="FOCV01000023">
    <property type="protein sequence ID" value="SEO74445.1"/>
    <property type="molecule type" value="Genomic_DNA"/>
</dbReference>